<keyword evidence="7" id="KW-0012">Acyltransferase</keyword>
<dbReference type="Proteomes" id="UP000051574">
    <property type="component" value="Unassembled WGS sequence"/>
</dbReference>
<evidence type="ECO:0000256" key="6">
    <source>
        <dbReference type="ARBA" id="ARBA00023136"/>
    </source>
</evidence>
<feature type="transmembrane region" description="Helical" evidence="12">
    <location>
        <begin position="194"/>
        <end position="211"/>
    </location>
</feature>
<organism evidence="13 14">
    <name type="scientific">Oryctes borbonicus</name>
    <dbReference type="NCBI Taxonomy" id="1629725"/>
    <lineage>
        <taxon>Eukaryota</taxon>
        <taxon>Metazoa</taxon>
        <taxon>Ecdysozoa</taxon>
        <taxon>Arthropoda</taxon>
        <taxon>Hexapoda</taxon>
        <taxon>Insecta</taxon>
        <taxon>Pterygota</taxon>
        <taxon>Neoptera</taxon>
        <taxon>Endopterygota</taxon>
        <taxon>Coleoptera</taxon>
        <taxon>Polyphaga</taxon>
        <taxon>Scarabaeiformia</taxon>
        <taxon>Scarabaeidae</taxon>
        <taxon>Dynastinae</taxon>
        <taxon>Oryctes</taxon>
    </lineage>
</organism>
<feature type="transmembrane region" description="Helical" evidence="12">
    <location>
        <begin position="21"/>
        <end position="40"/>
    </location>
</feature>
<evidence type="ECO:0000256" key="11">
    <source>
        <dbReference type="ARBA" id="ARBA00047978"/>
    </source>
</evidence>
<dbReference type="InterPro" id="IPR004299">
    <property type="entry name" value="MBOAT_fam"/>
</dbReference>
<dbReference type="GO" id="GO:0030258">
    <property type="term" value="P:lipid modification"/>
    <property type="evidence" value="ECO:0007669"/>
    <property type="project" value="TreeGrafter"/>
</dbReference>
<dbReference type="Pfam" id="PF03062">
    <property type="entry name" value="MBOAT"/>
    <property type="match status" value="1"/>
</dbReference>
<feature type="non-terminal residue" evidence="13">
    <location>
        <position position="242"/>
    </location>
</feature>
<keyword evidence="6 12" id="KW-0472">Membrane</keyword>
<evidence type="ECO:0000256" key="1">
    <source>
        <dbReference type="ARBA" id="ARBA00004141"/>
    </source>
</evidence>
<comment type="subcellular location">
    <subcellularLocation>
        <location evidence="1">Membrane</location>
        <topology evidence="1">Multi-pass membrane protein</topology>
    </subcellularLocation>
</comment>
<comment type="caution">
    <text evidence="13">The sequence shown here is derived from an EMBL/GenBank/DDBJ whole genome shotgun (WGS) entry which is preliminary data.</text>
</comment>
<feature type="transmembrane region" description="Helical" evidence="12">
    <location>
        <begin position="166"/>
        <end position="188"/>
    </location>
</feature>
<dbReference type="GO" id="GO:0016020">
    <property type="term" value="C:membrane"/>
    <property type="evidence" value="ECO:0007669"/>
    <property type="project" value="UniProtKB-SubCell"/>
</dbReference>
<evidence type="ECO:0000256" key="9">
    <source>
        <dbReference type="ARBA" id="ARBA00038867"/>
    </source>
</evidence>
<evidence type="ECO:0000256" key="12">
    <source>
        <dbReference type="SAM" id="Phobius"/>
    </source>
</evidence>
<dbReference type="GO" id="GO:0005783">
    <property type="term" value="C:endoplasmic reticulum"/>
    <property type="evidence" value="ECO:0007669"/>
    <property type="project" value="TreeGrafter"/>
</dbReference>
<keyword evidence="4 12" id="KW-0812">Transmembrane</keyword>
<dbReference type="InterPro" id="IPR049941">
    <property type="entry name" value="LPLAT_7/PORCN-like"/>
</dbReference>
<dbReference type="PANTHER" id="PTHR13906">
    <property type="entry name" value="PORCUPINE"/>
    <property type="match status" value="1"/>
</dbReference>
<dbReference type="EMBL" id="LJIG01022826">
    <property type="protein sequence ID" value="KRT78521.1"/>
    <property type="molecule type" value="Genomic_DNA"/>
</dbReference>
<evidence type="ECO:0000256" key="7">
    <source>
        <dbReference type="ARBA" id="ARBA00023315"/>
    </source>
</evidence>
<keyword evidence="14" id="KW-1185">Reference proteome</keyword>
<evidence type="ECO:0000256" key="2">
    <source>
        <dbReference type="ARBA" id="ARBA00022679"/>
    </source>
</evidence>
<proteinExistence type="inferred from homology"/>
<accession>A0A0T6ATX7</accession>
<evidence type="ECO:0000256" key="3">
    <source>
        <dbReference type="ARBA" id="ARBA00022687"/>
    </source>
</evidence>
<feature type="transmembrane region" description="Helical" evidence="12">
    <location>
        <begin position="60"/>
        <end position="82"/>
    </location>
</feature>
<evidence type="ECO:0000313" key="14">
    <source>
        <dbReference type="Proteomes" id="UP000051574"/>
    </source>
</evidence>
<reference evidence="13 14" key="1">
    <citation type="submission" date="2015-09" db="EMBL/GenBank/DDBJ databases">
        <title>Draft genome of the scarab beetle Oryctes borbonicus.</title>
        <authorList>
            <person name="Meyer J.M."/>
            <person name="Markov G.V."/>
            <person name="Baskaran P."/>
            <person name="Herrmann M."/>
            <person name="Sommer R.J."/>
            <person name="Roedelsperger C."/>
        </authorList>
    </citation>
    <scope>NUCLEOTIDE SEQUENCE [LARGE SCALE GENOMIC DNA]</scope>
    <source>
        <strain evidence="13">OB123</strain>
        <tissue evidence="13">Whole animal</tissue>
    </source>
</reference>
<evidence type="ECO:0000256" key="8">
    <source>
        <dbReference type="ARBA" id="ARBA00038269"/>
    </source>
</evidence>
<evidence type="ECO:0000256" key="4">
    <source>
        <dbReference type="ARBA" id="ARBA00022692"/>
    </source>
</evidence>
<evidence type="ECO:0000256" key="5">
    <source>
        <dbReference type="ARBA" id="ARBA00022989"/>
    </source>
</evidence>
<keyword evidence="5 12" id="KW-1133">Transmembrane helix</keyword>
<dbReference type="AlphaFoldDB" id="A0A0T6ATX7"/>
<dbReference type="GO" id="GO:0016055">
    <property type="term" value="P:Wnt signaling pathway"/>
    <property type="evidence" value="ECO:0007669"/>
    <property type="project" value="UniProtKB-KW"/>
</dbReference>
<comment type="similarity">
    <text evidence="8">Belongs to the membrane-bound acyltransferase family. Porcupine subfamily.</text>
</comment>
<dbReference type="OrthoDB" id="5968863at2759"/>
<protein>
    <recommendedName>
        <fullName evidence="10">Protein-serine O-palmitoleoyltransferase porcupine</fullName>
        <ecNumber evidence="9">2.3.1.250</ecNumber>
    </recommendedName>
</protein>
<sequence length="242" mass="28040">MITVMKIISMAADFRDLEKPTFAQYVGYLLCPANCMLGPWCSYSEYIRVNTTRSPLNIKWLLRILKTTVMAFVFLAISNCFADYYIPQNHEWIGAYKKALCFRTSHYFVSYLAEAVMLTGGYNEKFGTASNEWSYVITNPFYVELPRSLAIVVVYWNMPMHRFLKMYIYILFLPYSGILAIFLTYFFSSLLHGMNIQIALVLLSLGGFSYIQAVSQKLASRVFNACVKIRPCSNCQHRFKKY</sequence>
<dbReference type="PANTHER" id="PTHR13906:SF12">
    <property type="entry name" value="PROTEIN-SERINE O-PALMITOLEOYLTRANSFERASE PORCUPINE"/>
    <property type="match status" value="1"/>
</dbReference>
<comment type="catalytic activity">
    <reaction evidence="11">
        <text>[Wnt protein]-L-serine + (9Z)-hexadecenoyl-CoA = [Wnt protein]-O-(9Z)-hexadecenoyl-L-serine + CoA</text>
        <dbReference type="Rhea" id="RHEA:45336"/>
        <dbReference type="Rhea" id="RHEA-COMP:11170"/>
        <dbReference type="Rhea" id="RHEA-COMP:11171"/>
        <dbReference type="ChEBI" id="CHEBI:29999"/>
        <dbReference type="ChEBI" id="CHEBI:57287"/>
        <dbReference type="ChEBI" id="CHEBI:61540"/>
        <dbReference type="ChEBI" id="CHEBI:85189"/>
        <dbReference type="EC" id="2.3.1.250"/>
    </reaction>
</comment>
<evidence type="ECO:0000256" key="10">
    <source>
        <dbReference type="ARBA" id="ARBA00040371"/>
    </source>
</evidence>
<keyword evidence="3" id="KW-0879">Wnt signaling pathway</keyword>
<name>A0A0T6ATX7_9SCAR</name>
<dbReference type="GO" id="GO:1990698">
    <property type="term" value="F:palmitoleoyltransferase activity"/>
    <property type="evidence" value="ECO:0007669"/>
    <property type="project" value="UniProtKB-EC"/>
</dbReference>
<dbReference type="GO" id="GO:0017147">
    <property type="term" value="F:Wnt-protein binding"/>
    <property type="evidence" value="ECO:0007669"/>
    <property type="project" value="TreeGrafter"/>
</dbReference>
<dbReference type="EC" id="2.3.1.250" evidence="9"/>
<gene>
    <name evidence="13" type="ORF">AMK59_6775</name>
</gene>
<keyword evidence="2" id="KW-0808">Transferase</keyword>
<evidence type="ECO:0000313" key="13">
    <source>
        <dbReference type="EMBL" id="KRT78521.1"/>
    </source>
</evidence>
<dbReference type="GO" id="GO:0061355">
    <property type="term" value="P:Wnt protein secretion"/>
    <property type="evidence" value="ECO:0007669"/>
    <property type="project" value="TreeGrafter"/>
</dbReference>